<keyword evidence="3 6" id="KW-0540">Nuclease</keyword>
<evidence type="ECO:0000313" key="9">
    <source>
        <dbReference type="Proteomes" id="UP001207930"/>
    </source>
</evidence>
<comment type="caution">
    <text evidence="8">The sequence shown here is derived from an EMBL/GenBank/DDBJ whole genome shotgun (WGS) entry which is preliminary data.</text>
</comment>
<evidence type="ECO:0000313" key="8">
    <source>
        <dbReference type="EMBL" id="MCW1884579.1"/>
    </source>
</evidence>
<name>A0ABT3FMK1_9BACT</name>
<dbReference type="PANTHER" id="PTHR34137">
    <property type="entry name" value="EXODEOXYRIBONUCLEASE 7 SMALL SUBUNIT"/>
    <property type="match status" value="1"/>
</dbReference>
<organism evidence="8 9">
    <name type="scientific">Luteolibacter flavescens</name>
    <dbReference type="NCBI Taxonomy" id="1859460"/>
    <lineage>
        <taxon>Bacteria</taxon>
        <taxon>Pseudomonadati</taxon>
        <taxon>Verrucomicrobiota</taxon>
        <taxon>Verrucomicrobiia</taxon>
        <taxon>Verrucomicrobiales</taxon>
        <taxon>Verrucomicrobiaceae</taxon>
        <taxon>Luteolibacter</taxon>
    </lineage>
</organism>
<dbReference type="EC" id="3.1.11.6" evidence="6"/>
<evidence type="ECO:0000256" key="1">
    <source>
        <dbReference type="ARBA" id="ARBA00009998"/>
    </source>
</evidence>
<evidence type="ECO:0000256" key="3">
    <source>
        <dbReference type="ARBA" id="ARBA00022722"/>
    </source>
</evidence>
<protein>
    <recommendedName>
        <fullName evidence="6">Exodeoxyribonuclease 7 small subunit</fullName>
        <ecNumber evidence="6">3.1.11.6</ecNumber>
    </recommendedName>
    <alternativeName>
        <fullName evidence="6">Exodeoxyribonuclease VII small subunit</fullName>
        <shortName evidence="6">Exonuclease VII small subunit</shortName>
    </alternativeName>
</protein>
<keyword evidence="5 6" id="KW-0269">Exonuclease</keyword>
<keyword evidence="9" id="KW-1185">Reference proteome</keyword>
<feature type="region of interest" description="Disordered" evidence="7">
    <location>
        <begin position="72"/>
        <end position="107"/>
    </location>
</feature>
<comment type="function">
    <text evidence="6">Bidirectionally degrades single-stranded DNA into large acid-insoluble oligonucleotides, which are then degraded further into small acid-soluble oligonucleotides.</text>
</comment>
<proteinExistence type="inferred from homology"/>
<reference evidence="8 9" key="1">
    <citation type="submission" date="2022-10" db="EMBL/GenBank/DDBJ databases">
        <title>Luteolibacter flavescens strain MCCC 1K03193, whole genome shotgun sequencing project.</title>
        <authorList>
            <person name="Zhao G."/>
            <person name="Shen L."/>
        </authorList>
    </citation>
    <scope>NUCLEOTIDE SEQUENCE [LARGE SCALE GENOMIC DNA]</scope>
    <source>
        <strain evidence="8 9">MCCC 1K03193</strain>
    </source>
</reference>
<dbReference type="Pfam" id="PF02609">
    <property type="entry name" value="Exonuc_VII_S"/>
    <property type="match status" value="1"/>
</dbReference>
<dbReference type="NCBIfam" id="TIGR01280">
    <property type="entry name" value="xseB"/>
    <property type="match status" value="1"/>
</dbReference>
<dbReference type="RefSeq" id="WP_264500536.1">
    <property type="nucleotide sequence ID" value="NZ_JAPDDS010000003.1"/>
</dbReference>
<comment type="subcellular location">
    <subcellularLocation>
        <location evidence="6">Cytoplasm</location>
    </subcellularLocation>
</comment>
<evidence type="ECO:0000256" key="7">
    <source>
        <dbReference type="SAM" id="MobiDB-lite"/>
    </source>
</evidence>
<dbReference type="PANTHER" id="PTHR34137:SF1">
    <property type="entry name" value="EXODEOXYRIBONUCLEASE 7 SMALL SUBUNIT"/>
    <property type="match status" value="1"/>
</dbReference>
<dbReference type="SUPFAM" id="SSF116842">
    <property type="entry name" value="XseB-like"/>
    <property type="match status" value="1"/>
</dbReference>
<dbReference type="HAMAP" id="MF_00337">
    <property type="entry name" value="Exonuc_7_S"/>
    <property type="match status" value="1"/>
</dbReference>
<dbReference type="GO" id="GO:0008855">
    <property type="term" value="F:exodeoxyribonuclease VII activity"/>
    <property type="evidence" value="ECO:0007669"/>
    <property type="project" value="UniProtKB-EC"/>
</dbReference>
<comment type="subunit">
    <text evidence="6">Heterooligomer composed of large and small subunits.</text>
</comment>
<sequence>MPARKKTPDAGQNGDNPSFEAALAELEEIVAAMEEEQLPLEELVSRYEKGSKLLARCETVLASARKRLQTISARAEAAEEETSDADEDDELTGAPAENDDDDDIRLF</sequence>
<dbReference type="EMBL" id="JAPDDS010000003">
    <property type="protein sequence ID" value="MCW1884579.1"/>
    <property type="molecule type" value="Genomic_DNA"/>
</dbReference>
<evidence type="ECO:0000256" key="2">
    <source>
        <dbReference type="ARBA" id="ARBA00022490"/>
    </source>
</evidence>
<keyword evidence="4 6" id="KW-0378">Hydrolase</keyword>
<dbReference type="Gene3D" id="1.10.287.1040">
    <property type="entry name" value="Exonuclease VII, small subunit"/>
    <property type="match status" value="1"/>
</dbReference>
<keyword evidence="2 6" id="KW-0963">Cytoplasm</keyword>
<evidence type="ECO:0000256" key="5">
    <source>
        <dbReference type="ARBA" id="ARBA00022839"/>
    </source>
</evidence>
<comment type="similarity">
    <text evidence="1 6">Belongs to the XseB family.</text>
</comment>
<feature type="compositionally biased region" description="Acidic residues" evidence="7">
    <location>
        <begin position="78"/>
        <end position="107"/>
    </location>
</feature>
<evidence type="ECO:0000256" key="4">
    <source>
        <dbReference type="ARBA" id="ARBA00022801"/>
    </source>
</evidence>
<dbReference type="InterPro" id="IPR003761">
    <property type="entry name" value="Exonuc_VII_S"/>
</dbReference>
<dbReference type="Proteomes" id="UP001207930">
    <property type="component" value="Unassembled WGS sequence"/>
</dbReference>
<evidence type="ECO:0000256" key="6">
    <source>
        <dbReference type="HAMAP-Rule" id="MF_00337"/>
    </source>
</evidence>
<dbReference type="InterPro" id="IPR037004">
    <property type="entry name" value="Exonuc_VII_ssu_sf"/>
</dbReference>
<comment type="catalytic activity">
    <reaction evidence="6">
        <text>Exonucleolytic cleavage in either 5'- to 3'- or 3'- to 5'-direction to yield nucleoside 5'-phosphates.</text>
        <dbReference type="EC" id="3.1.11.6"/>
    </reaction>
</comment>
<gene>
    <name evidence="6 8" type="primary">xseB</name>
    <name evidence="8" type="ORF">OKA04_07530</name>
</gene>
<accession>A0ABT3FMK1</accession>